<feature type="region of interest" description="Disordered" evidence="1">
    <location>
        <begin position="398"/>
        <end position="433"/>
    </location>
</feature>
<feature type="transmembrane region" description="Helical" evidence="2">
    <location>
        <begin position="54"/>
        <end position="74"/>
    </location>
</feature>
<dbReference type="Gene3D" id="1.20.1250.20">
    <property type="entry name" value="MFS general substrate transporter like domains"/>
    <property type="match status" value="2"/>
</dbReference>
<dbReference type="PROSITE" id="PS50850">
    <property type="entry name" value="MFS"/>
    <property type="match status" value="1"/>
</dbReference>
<keyword evidence="2" id="KW-0472">Membrane</keyword>
<feature type="transmembrane region" description="Helical" evidence="2">
    <location>
        <begin position="216"/>
        <end position="236"/>
    </location>
</feature>
<reference evidence="4" key="1">
    <citation type="submission" date="2018-05" db="EMBL/GenBank/DDBJ databases">
        <authorList>
            <person name="Lanie J.A."/>
            <person name="Ng W.-L."/>
            <person name="Kazmierczak K.M."/>
            <person name="Andrzejewski T.M."/>
            <person name="Davidsen T.M."/>
            <person name="Wayne K.J."/>
            <person name="Tettelin H."/>
            <person name="Glass J.I."/>
            <person name="Rusch D."/>
            <person name="Podicherti R."/>
            <person name="Tsui H.-C.T."/>
            <person name="Winkler M.E."/>
        </authorList>
    </citation>
    <scope>NUCLEOTIDE SEQUENCE</scope>
</reference>
<feature type="transmembrane region" description="Helical" evidence="2">
    <location>
        <begin position="12"/>
        <end position="34"/>
    </location>
</feature>
<protein>
    <recommendedName>
        <fullName evidence="3">Major facilitator superfamily (MFS) profile domain-containing protein</fullName>
    </recommendedName>
</protein>
<dbReference type="PANTHER" id="PTHR11360">
    <property type="entry name" value="MONOCARBOXYLATE TRANSPORTER"/>
    <property type="match status" value="1"/>
</dbReference>
<dbReference type="Pfam" id="PF07690">
    <property type="entry name" value="MFS_1"/>
    <property type="match status" value="1"/>
</dbReference>
<evidence type="ECO:0000259" key="3">
    <source>
        <dbReference type="PROSITE" id="PS50850"/>
    </source>
</evidence>
<feature type="transmembrane region" description="Helical" evidence="2">
    <location>
        <begin position="302"/>
        <end position="321"/>
    </location>
</feature>
<dbReference type="InterPro" id="IPR011701">
    <property type="entry name" value="MFS"/>
</dbReference>
<dbReference type="PANTHER" id="PTHR11360:SF284">
    <property type="entry name" value="EG:103B4.3 PROTEIN-RELATED"/>
    <property type="match status" value="1"/>
</dbReference>
<dbReference type="SUPFAM" id="SSF103473">
    <property type="entry name" value="MFS general substrate transporter"/>
    <property type="match status" value="1"/>
</dbReference>
<evidence type="ECO:0000256" key="1">
    <source>
        <dbReference type="SAM" id="MobiDB-lite"/>
    </source>
</evidence>
<keyword evidence="2" id="KW-0812">Transmembrane</keyword>
<feature type="transmembrane region" description="Helical" evidence="2">
    <location>
        <begin position="248"/>
        <end position="267"/>
    </location>
</feature>
<feature type="transmembrane region" description="Helical" evidence="2">
    <location>
        <begin position="279"/>
        <end position="296"/>
    </location>
</feature>
<dbReference type="InterPro" id="IPR050327">
    <property type="entry name" value="Proton-linked_MCT"/>
</dbReference>
<dbReference type="EMBL" id="UINC01001150">
    <property type="protein sequence ID" value="SUZ72367.1"/>
    <property type="molecule type" value="Genomic_DNA"/>
</dbReference>
<feature type="transmembrane region" description="Helical" evidence="2">
    <location>
        <begin position="171"/>
        <end position="190"/>
    </location>
</feature>
<feature type="transmembrane region" description="Helical" evidence="2">
    <location>
        <begin position="369"/>
        <end position="388"/>
    </location>
</feature>
<evidence type="ECO:0000313" key="4">
    <source>
        <dbReference type="EMBL" id="SUZ72367.1"/>
    </source>
</evidence>
<name>A0A381Q2M3_9ZZZZ</name>
<dbReference type="AlphaFoldDB" id="A0A381Q2M3"/>
<organism evidence="4">
    <name type="scientific">marine metagenome</name>
    <dbReference type="NCBI Taxonomy" id="408172"/>
    <lineage>
        <taxon>unclassified sequences</taxon>
        <taxon>metagenomes</taxon>
        <taxon>ecological metagenomes</taxon>
    </lineage>
</organism>
<dbReference type="GO" id="GO:0022857">
    <property type="term" value="F:transmembrane transporter activity"/>
    <property type="evidence" value="ECO:0007669"/>
    <property type="project" value="InterPro"/>
</dbReference>
<feature type="transmembrane region" description="Helical" evidence="2">
    <location>
        <begin position="107"/>
        <end position="126"/>
    </location>
</feature>
<sequence length="433" mass="44892">MNEATDHFDTPRAWAVAIGASIANGVAFGVLYTFGAFVTTMAEDFNSSLGPTSIVFGLSMFLFFGTGAISGRWADAHGPRPLLIVGGALFCGGLVATSFVTAIWQGYIAYGVGCGVGGGIFCSPLFSTVATFFVKYRALAQGVAATGSGVGTLLLVPLSKSLIEAEGWRNSYRILAIIAAIAFIIGLVLVRRSPSQAPGGPDGHVRRVMRTREFKTISTAFGLMSMALLGAFAFVIKFAEDDGVSPSKAALLMSVVGASSILGRLLLTAVAGKLGSVRLLQIALVAQPIAYFFWVIANGRYYLLVIFAALLGLTYGGFVALSGDVVAFYFGLTGIGAVTGMLFLCSGFGSLVGPPIVGFLADLSTIRILPVGAVFAMALLGAIVLLTIPTKPVEFGITQPPSSSPGPAIKSSDTLSPKETAGLRPTVFDLEPV</sequence>
<keyword evidence="2" id="KW-1133">Transmembrane helix</keyword>
<dbReference type="InterPro" id="IPR036259">
    <property type="entry name" value="MFS_trans_sf"/>
</dbReference>
<gene>
    <name evidence="4" type="ORF">METZ01_LOCUS25221</name>
</gene>
<accession>A0A381Q2M3</accession>
<feature type="transmembrane region" description="Helical" evidence="2">
    <location>
        <begin position="81"/>
        <end position="101"/>
    </location>
</feature>
<feature type="transmembrane region" description="Helical" evidence="2">
    <location>
        <begin position="138"/>
        <end position="159"/>
    </location>
</feature>
<feature type="domain" description="Major facilitator superfamily (MFS) profile" evidence="3">
    <location>
        <begin position="13"/>
        <end position="391"/>
    </location>
</feature>
<evidence type="ECO:0000256" key="2">
    <source>
        <dbReference type="SAM" id="Phobius"/>
    </source>
</evidence>
<feature type="transmembrane region" description="Helical" evidence="2">
    <location>
        <begin position="328"/>
        <end position="349"/>
    </location>
</feature>
<dbReference type="InterPro" id="IPR020846">
    <property type="entry name" value="MFS_dom"/>
</dbReference>
<proteinExistence type="predicted"/>